<gene>
    <name evidence="2" type="ORF">IZO911_LOCUS3145</name>
    <name evidence="3" type="ORF">KXQ929_LOCUS7487</name>
</gene>
<feature type="domain" description="Tautomerase cis-CaaD-like" evidence="1">
    <location>
        <begin position="1"/>
        <end position="136"/>
    </location>
</feature>
<organism evidence="2 4">
    <name type="scientific">Adineta steineri</name>
    <dbReference type="NCBI Taxonomy" id="433720"/>
    <lineage>
        <taxon>Eukaryota</taxon>
        <taxon>Metazoa</taxon>
        <taxon>Spiralia</taxon>
        <taxon>Gnathifera</taxon>
        <taxon>Rotifera</taxon>
        <taxon>Eurotatoria</taxon>
        <taxon>Bdelloidea</taxon>
        <taxon>Adinetida</taxon>
        <taxon>Adinetidae</taxon>
        <taxon>Adineta</taxon>
    </lineage>
</organism>
<evidence type="ECO:0000313" key="3">
    <source>
        <dbReference type="EMBL" id="CAF3646202.1"/>
    </source>
</evidence>
<name>A0A813N5Z8_9BILA</name>
<dbReference type="Proteomes" id="UP000663868">
    <property type="component" value="Unassembled WGS sequence"/>
</dbReference>
<dbReference type="Gene3D" id="3.30.429.10">
    <property type="entry name" value="Macrophage Migration Inhibitory Factor"/>
    <property type="match status" value="1"/>
</dbReference>
<evidence type="ECO:0000313" key="2">
    <source>
        <dbReference type="EMBL" id="CAF0734893.1"/>
    </source>
</evidence>
<dbReference type="EMBL" id="CAJOBB010000309">
    <property type="protein sequence ID" value="CAF3646202.1"/>
    <property type="molecule type" value="Genomic_DNA"/>
</dbReference>
<accession>A0A813N5Z8</accession>
<comment type="caution">
    <text evidence="2">The sequence shown here is derived from an EMBL/GenBank/DDBJ whole genome shotgun (WGS) entry which is preliminary data.</text>
</comment>
<dbReference type="SUPFAM" id="SSF55331">
    <property type="entry name" value="Tautomerase/MIF"/>
    <property type="match status" value="1"/>
</dbReference>
<dbReference type="InterPro" id="IPR014347">
    <property type="entry name" value="Tautomerase/MIF_sf"/>
</dbReference>
<dbReference type="Pfam" id="PF14832">
    <property type="entry name" value="Tautomerase_3"/>
    <property type="match status" value="1"/>
</dbReference>
<sequence length="140" mass="16386">MPLHRIYHPLSAFSSSDKQKLSERITTIYTDAGLPAFYVNVVFTPVESESFFVSGKPTHKFVRVVVQHLARQIPNEEAKKQFSEKYENALAPFIKEKGYDWEVHIEEVPPEMWRENGLIPPIKFPEIEKEWARQNKPIPY</sequence>
<evidence type="ECO:0000259" key="1">
    <source>
        <dbReference type="Pfam" id="PF14832"/>
    </source>
</evidence>
<dbReference type="InterPro" id="IPR028116">
    <property type="entry name" value="Cis-CaaD-like"/>
</dbReference>
<dbReference type="EMBL" id="CAJNOE010000016">
    <property type="protein sequence ID" value="CAF0734893.1"/>
    <property type="molecule type" value="Genomic_DNA"/>
</dbReference>
<protein>
    <recommendedName>
        <fullName evidence="1">Tautomerase cis-CaaD-like domain-containing protein</fullName>
    </recommendedName>
</protein>
<dbReference type="Proteomes" id="UP000663860">
    <property type="component" value="Unassembled WGS sequence"/>
</dbReference>
<proteinExistence type="predicted"/>
<evidence type="ECO:0000313" key="4">
    <source>
        <dbReference type="Proteomes" id="UP000663860"/>
    </source>
</evidence>
<dbReference type="AlphaFoldDB" id="A0A813N5Z8"/>
<reference evidence="2" key="1">
    <citation type="submission" date="2021-02" db="EMBL/GenBank/DDBJ databases">
        <authorList>
            <person name="Nowell W R."/>
        </authorList>
    </citation>
    <scope>NUCLEOTIDE SEQUENCE</scope>
</reference>